<proteinExistence type="predicted"/>
<evidence type="ECO:0000313" key="3">
    <source>
        <dbReference type="Proteomes" id="UP001431449"/>
    </source>
</evidence>
<protein>
    <submittedName>
        <fullName evidence="2">Uncharacterized protein</fullName>
    </submittedName>
</protein>
<dbReference type="RefSeq" id="WP_248207529.1">
    <property type="nucleotide sequence ID" value="NZ_JALNMH010000006.1"/>
</dbReference>
<name>A0ABT0GGG7_9GAMM</name>
<dbReference type="Proteomes" id="UP001431449">
    <property type="component" value="Unassembled WGS sequence"/>
</dbReference>
<evidence type="ECO:0000313" key="2">
    <source>
        <dbReference type="EMBL" id="MCK7593632.1"/>
    </source>
</evidence>
<feature type="region of interest" description="Disordered" evidence="1">
    <location>
        <begin position="31"/>
        <end position="59"/>
    </location>
</feature>
<comment type="caution">
    <text evidence="2">The sequence shown here is derived from an EMBL/GenBank/DDBJ whole genome shotgun (WGS) entry which is preliminary data.</text>
</comment>
<evidence type="ECO:0000256" key="1">
    <source>
        <dbReference type="SAM" id="MobiDB-lite"/>
    </source>
</evidence>
<keyword evidence="3" id="KW-1185">Reference proteome</keyword>
<organism evidence="2 3">
    <name type="scientific">Pseudomarimonas salicorniae</name>
    <dbReference type="NCBI Taxonomy" id="2933270"/>
    <lineage>
        <taxon>Bacteria</taxon>
        <taxon>Pseudomonadati</taxon>
        <taxon>Pseudomonadota</taxon>
        <taxon>Gammaproteobacteria</taxon>
        <taxon>Lysobacterales</taxon>
        <taxon>Lysobacteraceae</taxon>
        <taxon>Pseudomarimonas</taxon>
    </lineage>
</organism>
<feature type="compositionally biased region" description="Low complexity" evidence="1">
    <location>
        <begin position="31"/>
        <end position="45"/>
    </location>
</feature>
<gene>
    <name evidence="2" type="ORF">M0G41_08120</name>
</gene>
<accession>A0ABT0GGG7</accession>
<reference evidence="2" key="1">
    <citation type="submission" date="2022-04" db="EMBL/GenBank/DDBJ databases">
        <title>Lysobacter sp. CAU 1642 isolated from sea sand.</title>
        <authorList>
            <person name="Kim W."/>
        </authorList>
    </citation>
    <scope>NUCLEOTIDE SEQUENCE</scope>
    <source>
        <strain evidence="2">CAU 1642</strain>
    </source>
</reference>
<dbReference type="EMBL" id="JALNMH010000006">
    <property type="protein sequence ID" value="MCK7593632.1"/>
    <property type="molecule type" value="Genomic_DNA"/>
</dbReference>
<sequence length="132" mass="14346">MAESPLSPSLRLRMLAEMGYQPLRWRGRALPGAATRAAEAPATQASGRTPAPARHRGGAASDPLWQALLLAAGAAHLDPATLGWEERLEGPAFDFDGPTLRINPIALRRQPQAKRALWKTLRALRRRLASRG</sequence>